<feature type="domain" description="Ig-like" evidence="4">
    <location>
        <begin position="4"/>
        <end position="117"/>
    </location>
</feature>
<dbReference type="InterPro" id="IPR013783">
    <property type="entry name" value="Ig-like_fold"/>
</dbReference>
<reference evidence="5" key="2">
    <citation type="submission" date="2025-09" db="UniProtKB">
        <authorList>
            <consortium name="Ensembl"/>
        </authorList>
    </citation>
    <scope>IDENTIFICATION</scope>
</reference>
<dbReference type="GO" id="GO:0009897">
    <property type="term" value="C:external side of plasma membrane"/>
    <property type="evidence" value="ECO:0007669"/>
    <property type="project" value="TreeGrafter"/>
</dbReference>
<protein>
    <recommendedName>
        <fullName evidence="4">Ig-like domain-containing protein</fullName>
    </recommendedName>
</protein>
<dbReference type="GO" id="GO:0050852">
    <property type="term" value="P:T cell receptor signaling pathway"/>
    <property type="evidence" value="ECO:0007669"/>
    <property type="project" value="TreeGrafter"/>
</dbReference>
<dbReference type="AlphaFoldDB" id="A0A3Q2ZIQ8"/>
<reference evidence="5" key="1">
    <citation type="submission" date="2025-08" db="UniProtKB">
        <authorList>
            <consortium name="Ensembl"/>
        </authorList>
    </citation>
    <scope>IDENTIFICATION</scope>
</reference>
<organism evidence="5 6">
    <name type="scientific">Kryptolebias marmoratus</name>
    <name type="common">Mangrove killifish</name>
    <name type="synonym">Rivulus marmoratus</name>
    <dbReference type="NCBI Taxonomy" id="37003"/>
    <lineage>
        <taxon>Eukaryota</taxon>
        <taxon>Metazoa</taxon>
        <taxon>Chordata</taxon>
        <taxon>Craniata</taxon>
        <taxon>Vertebrata</taxon>
        <taxon>Euteleostomi</taxon>
        <taxon>Actinopterygii</taxon>
        <taxon>Neopterygii</taxon>
        <taxon>Teleostei</taxon>
        <taxon>Neoteleostei</taxon>
        <taxon>Acanthomorphata</taxon>
        <taxon>Ovalentaria</taxon>
        <taxon>Atherinomorphae</taxon>
        <taxon>Cyprinodontiformes</taxon>
        <taxon>Rivulidae</taxon>
        <taxon>Kryptolebias</taxon>
    </lineage>
</organism>
<keyword evidence="6" id="KW-1185">Reference proteome</keyword>
<name>A0A3Q2ZIQ8_KRYMA</name>
<dbReference type="InterPro" id="IPR007110">
    <property type="entry name" value="Ig-like_dom"/>
</dbReference>
<keyword evidence="2" id="KW-0472">Membrane</keyword>
<evidence type="ECO:0000256" key="1">
    <source>
        <dbReference type="ARBA" id="ARBA00004370"/>
    </source>
</evidence>
<dbReference type="Gene3D" id="2.60.40.10">
    <property type="entry name" value="Immunoglobulins"/>
    <property type="match status" value="1"/>
</dbReference>
<dbReference type="GO" id="GO:0001817">
    <property type="term" value="P:regulation of cytokine production"/>
    <property type="evidence" value="ECO:0007669"/>
    <property type="project" value="TreeGrafter"/>
</dbReference>
<dbReference type="SUPFAM" id="SSF48726">
    <property type="entry name" value="Immunoglobulin"/>
    <property type="match status" value="1"/>
</dbReference>
<sequence>MLSFTVLLVQQEEVKVKEGAESVILPCRTTPDLPEDTTVEWTRSDPVFMFVHVFPNTNKHRKDQDEGYCGRVKMDRDLLRTGDLSLTLEFLRGSDSGSYICTVYRHQDILRHKVVLTQVKGQSVNTGQRSGEHFTFFEGKQPETESLIQDEADLLSFPTPSCPDWTNSL</sequence>
<keyword evidence="3" id="KW-0393">Immunoglobulin domain</keyword>
<evidence type="ECO:0000313" key="5">
    <source>
        <dbReference type="Ensembl" id="ENSKMAP00000002670.1"/>
    </source>
</evidence>
<dbReference type="SMART" id="SM00406">
    <property type="entry name" value="IGv"/>
    <property type="match status" value="1"/>
</dbReference>
<dbReference type="InterPro" id="IPR036179">
    <property type="entry name" value="Ig-like_dom_sf"/>
</dbReference>
<dbReference type="InterPro" id="IPR013106">
    <property type="entry name" value="Ig_V-set"/>
</dbReference>
<dbReference type="GO" id="GO:0005102">
    <property type="term" value="F:signaling receptor binding"/>
    <property type="evidence" value="ECO:0007669"/>
    <property type="project" value="TreeGrafter"/>
</dbReference>
<dbReference type="OMA" id="LPCKTIP"/>
<dbReference type="InterPro" id="IPR050504">
    <property type="entry name" value="IgSF_BTN/MOG"/>
</dbReference>
<dbReference type="GeneTree" id="ENSGT00970000193445"/>
<dbReference type="PANTHER" id="PTHR24100:SF151">
    <property type="entry name" value="ICOS LIGAND"/>
    <property type="match status" value="1"/>
</dbReference>
<evidence type="ECO:0000313" key="6">
    <source>
        <dbReference type="Proteomes" id="UP000264800"/>
    </source>
</evidence>
<evidence type="ECO:0000256" key="3">
    <source>
        <dbReference type="ARBA" id="ARBA00023319"/>
    </source>
</evidence>
<dbReference type="PROSITE" id="PS50835">
    <property type="entry name" value="IG_LIKE"/>
    <property type="match status" value="1"/>
</dbReference>
<accession>A0A3Q2ZIQ8</accession>
<comment type="subcellular location">
    <subcellularLocation>
        <location evidence="1">Membrane</location>
    </subcellularLocation>
</comment>
<evidence type="ECO:0000259" key="4">
    <source>
        <dbReference type="PROSITE" id="PS50835"/>
    </source>
</evidence>
<evidence type="ECO:0000256" key="2">
    <source>
        <dbReference type="ARBA" id="ARBA00023136"/>
    </source>
</evidence>
<dbReference type="Pfam" id="PF07686">
    <property type="entry name" value="V-set"/>
    <property type="match status" value="1"/>
</dbReference>
<dbReference type="Ensembl" id="ENSKMAT00000002723.1">
    <property type="protein sequence ID" value="ENSKMAP00000002670.1"/>
    <property type="gene ID" value="ENSKMAG00000002046.1"/>
</dbReference>
<proteinExistence type="predicted"/>
<dbReference type="Proteomes" id="UP000264800">
    <property type="component" value="Unplaced"/>
</dbReference>
<dbReference type="PANTHER" id="PTHR24100">
    <property type="entry name" value="BUTYROPHILIN"/>
    <property type="match status" value="1"/>
</dbReference>